<proteinExistence type="predicted"/>
<dbReference type="AlphaFoldDB" id="A0A955L7I3"/>
<reference evidence="2" key="2">
    <citation type="journal article" date="2021" name="Microbiome">
        <title>Successional dynamics and alternative stable states in a saline activated sludge microbial community over 9 years.</title>
        <authorList>
            <person name="Wang Y."/>
            <person name="Ye J."/>
            <person name="Ju F."/>
            <person name="Liu L."/>
            <person name="Boyd J.A."/>
            <person name="Deng Y."/>
            <person name="Parks D.H."/>
            <person name="Jiang X."/>
            <person name="Yin X."/>
            <person name="Woodcroft B.J."/>
            <person name="Tyson G.W."/>
            <person name="Hugenholtz P."/>
            <person name="Polz M.F."/>
            <person name="Zhang T."/>
        </authorList>
    </citation>
    <scope>NUCLEOTIDE SEQUENCE</scope>
    <source>
        <strain evidence="2">HKST-UBA11</strain>
    </source>
</reference>
<dbReference type="EMBL" id="JAGQLH010000021">
    <property type="protein sequence ID" value="MCA9385463.1"/>
    <property type="molecule type" value="Genomic_DNA"/>
</dbReference>
<comment type="caution">
    <text evidence="2">The sequence shown here is derived from an EMBL/GenBank/DDBJ whole genome shotgun (WGS) entry which is preliminary data.</text>
</comment>
<evidence type="ECO:0000256" key="1">
    <source>
        <dbReference type="SAM" id="MobiDB-lite"/>
    </source>
</evidence>
<protein>
    <submittedName>
        <fullName evidence="2">Uncharacterized protein</fullName>
    </submittedName>
</protein>
<sequence>MNNLLSSFKLKKEEMDRLRAWERGEMAEPSEGGADGMADLEKKKNAAQARQTELSEEQQSFQKRKAEREAAKQRLEVERMKRKQKAQAMANAAGSFSDSFGGSQQGGRLTGNRERRMMMTEGGKVGKA</sequence>
<dbReference type="Proteomes" id="UP000754563">
    <property type="component" value="Unassembled WGS sequence"/>
</dbReference>
<gene>
    <name evidence="2" type="ORF">KC717_02325</name>
</gene>
<accession>A0A955L7I3</accession>
<evidence type="ECO:0000313" key="2">
    <source>
        <dbReference type="EMBL" id="MCA9385463.1"/>
    </source>
</evidence>
<feature type="region of interest" description="Disordered" evidence="1">
    <location>
        <begin position="21"/>
        <end position="128"/>
    </location>
</feature>
<organism evidence="2 3">
    <name type="scientific">Candidatus Dojkabacteria bacterium</name>
    <dbReference type="NCBI Taxonomy" id="2099670"/>
    <lineage>
        <taxon>Bacteria</taxon>
        <taxon>Candidatus Dojkabacteria</taxon>
    </lineage>
</organism>
<name>A0A955L7I3_9BACT</name>
<reference evidence="2" key="1">
    <citation type="submission" date="2020-04" db="EMBL/GenBank/DDBJ databases">
        <authorList>
            <person name="Zhang T."/>
        </authorList>
    </citation>
    <scope>NUCLEOTIDE SEQUENCE</scope>
    <source>
        <strain evidence="2">HKST-UBA11</strain>
    </source>
</reference>
<evidence type="ECO:0000313" key="3">
    <source>
        <dbReference type="Proteomes" id="UP000754563"/>
    </source>
</evidence>
<feature type="compositionally biased region" description="Basic and acidic residues" evidence="1">
    <location>
        <begin position="64"/>
        <end position="79"/>
    </location>
</feature>
<feature type="compositionally biased region" description="Polar residues" evidence="1">
    <location>
        <begin position="48"/>
        <end position="61"/>
    </location>
</feature>